<evidence type="ECO:0000313" key="12">
    <source>
        <dbReference type="EMBL" id="AQL05906.1"/>
    </source>
</evidence>
<dbReference type="InterPro" id="IPR000895">
    <property type="entry name" value="Transthyretin/HIU_hydrolase"/>
</dbReference>
<dbReference type="SUPFAM" id="SSF158694">
    <property type="entry name" value="UraD-Like"/>
    <property type="match status" value="2"/>
</dbReference>
<dbReference type="InterPro" id="IPR023418">
    <property type="entry name" value="Thyroxine_BS"/>
</dbReference>
<dbReference type="Pfam" id="PF00576">
    <property type="entry name" value="Transthyretin"/>
    <property type="match status" value="1"/>
</dbReference>
<feature type="region of interest" description="Disordered" evidence="9">
    <location>
        <begin position="201"/>
        <end position="223"/>
    </location>
</feature>
<keyword evidence="4" id="KW-0659">Purine metabolism</keyword>
<evidence type="ECO:0000259" key="10">
    <source>
        <dbReference type="Pfam" id="PF00576"/>
    </source>
</evidence>
<evidence type="ECO:0000256" key="8">
    <source>
        <dbReference type="PIRSR" id="PIRSR600895-51"/>
    </source>
</evidence>
<feature type="domain" description="Oxo-4-hydroxy-4-carboxy-5-ureidoimidazoline decarboxylase" evidence="11">
    <location>
        <begin position="15"/>
        <end position="187"/>
    </location>
</feature>
<evidence type="ECO:0000256" key="4">
    <source>
        <dbReference type="ARBA" id="ARBA00022631"/>
    </source>
</evidence>
<dbReference type="InterPro" id="IPR036778">
    <property type="entry name" value="OHCU_decarboxylase_sf"/>
</dbReference>
<name>A0A1D6P7V0_MAIZE</name>
<gene>
    <name evidence="12" type="ORF">ZEAMMB73_Zm00001d047217</name>
</gene>
<comment type="pathway">
    <text evidence="3">Purine metabolism; urate degradation; (S)-allantoin from urate: step 3/3.</text>
</comment>
<dbReference type="PANTHER" id="PTHR43466">
    <property type="entry name" value="2-OXO-4-HYDROXY-4-CARBOXY-5-UREIDOIMIDAZOLINE DECARBOXYLASE-RELATED"/>
    <property type="match status" value="1"/>
</dbReference>
<dbReference type="GO" id="GO:0051997">
    <property type="term" value="F:2-oxo-4-hydroxy-4-carboxy-5-ureidoimidazoline decarboxylase activity"/>
    <property type="evidence" value="ECO:0007669"/>
    <property type="project" value="UniProtKB-EC"/>
</dbReference>
<dbReference type="InParanoid" id="A0A1D6P7V0"/>
<dbReference type="GO" id="GO:0033971">
    <property type="term" value="F:hydroxyisourate hydrolase activity"/>
    <property type="evidence" value="ECO:0007669"/>
    <property type="project" value="UniProtKB-EC"/>
</dbReference>
<comment type="catalytic activity">
    <reaction evidence="2">
        <text>5-hydroxy-2-oxo-4-ureido-2,5-dihydro-1H-imidazole-5-carboxylate + H(+) = (S)-allantoin + CO2</text>
        <dbReference type="Rhea" id="RHEA:26301"/>
        <dbReference type="ChEBI" id="CHEBI:15378"/>
        <dbReference type="ChEBI" id="CHEBI:15678"/>
        <dbReference type="ChEBI" id="CHEBI:16526"/>
        <dbReference type="ChEBI" id="CHEBI:58639"/>
        <dbReference type="EC" id="4.1.1.97"/>
    </reaction>
</comment>
<dbReference type="EMBL" id="CM000785">
    <property type="protein sequence ID" value="AQL05906.1"/>
    <property type="molecule type" value="Genomic_DNA"/>
</dbReference>
<dbReference type="AlphaFoldDB" id="A0A1D6P7V0"/>
<dbReference type="PRINTS" id="PR00189">
    <property type="entry name" value="TRNSTHYRETIN"/>
</dbReference>
<dbReference type="ExpressionAtlas" id="A0A1D6P7V0">
    <property type="expression patterns" value="baseline and differential"/>
</dbReference>
<feature type="binding site" evidence="8">
    <location>
        <position position="339"/>
    </location>
    <ligand>
        <name>substrate</name>
    </ligand>
</feature>
<dbReference type="InterPro" id="IPR018020">
    <property type="entry name" value="OHCU_decarboxylase"/>
</dbReference>
<dbReference type="CDD" id="cd05822">
    <property type="entry name" value="TLP_HIUase"/>
    <property type="match status" value="1"/>
</dbReference>
<evidence type="ECO:0000256" key="6">
    <source>
        <dbReference type="ARBA" id="ARBA00022801"/>
    </source>
</evidence>
<dbReference type="FunCoup" id="A0A1D6P7V0">
    <property type="interactions" value="1446"/>
</dbReference>
<dbReference type="InterPro" id="IPR036817">
    <property type="entry name" value="Transthyretin/HIU_hydrolase_sf"/>
</dbReference>
<comment type="catalytic activity">
    <reaction evidence="1">
        <text>5-hydroxyisourate + H2O = 5-hydroxy-2-oxo-4-ureido-2,5-dihydro-1H-imidazole-5-carboxylate + H(+)</text>
        <dbReference type="Rhea" id="RHEA:23736"/>
        <dbReference type="ChEBI" id="CHEBI:15377"/>
        <dbReference type="ChEBI" id="CHEBI:15378"/>
        <dbReference type="ChEBI" id="CHEBI:18072"/>
        <dbReference type="ChEBI" id="CHEBI:58639"/>
        <dbReference type="EC" id="3.5.2.17"/>
    </reaction>
</comment>
<dbReference type="NCBIfam" id="TIGR02962">
    <property type="entry name" value="hdxy_isourate"/>
    <property type="match status" value="1"/>
</dbReference>
<dbReference type="Gene3D" id="2.60.40.180">
    <property type="entry name" value="Transthyretin/hydroxyisourate hydrolase domain"/>
    <property type="match status" value="1"/>
</dbReference>
<reference evidence="12" key="1">
    <citation type="submission" date="2015-12" db="EMBL/GenBank/DDBJ databases">
        <title>Update maize B73 reference genome by single molecule sequencing technologies.</title>
        <authorList>
            <consortium name="Maize Genome Sequencing Project"/>
            <person name="Ware D."/>
        </authorList>
    </citation>
    <scope>NUCLEOTIDE SEQUENCE</scope>
    <source>
        <tissue evidence="12">Seedling</tissue>
    </source>
</reference>
<keyword evidence="5" id="KW-0210">Decarboxylase</keyword>
<feature type="compositionally biased region" description="Polar residues" evidence="9">
    <location>
        <begin position="201"/>
        <end position="219"/>
    </location>
</feature>
<evidence type="ECO:0000256" key="1">
    <source>
        <dbReference type="ARBA" id="ARBA00001043"/>
    </source>
</evidence>
<dbReference type="FunFam" id="2.60.40.180:FF:000003">
    <property type="entry name" value="Uric acid degradation bifunctional protein TTL"/>
    <property type="match status" value="1"/>
</dbReference>
<feature type="binding site" evidence="8">
    <location>
        <position position="226"/>
    </location>
    <ligand>
        <name>substrate</name>
    </ligand>
</feature>
<keyword evidence="7" id="KW-0456">Lyase</keyword>
<keyword evidence="6 12" id="KW-0378">Hydrolase</keyword>
<dbReference type="PROSITE" id="PS00768">
    <property type="entry name" value="TRANSTHYRETIN_1"/>
    <property type="match status" value="1"/>
</dbReference>
<dbReference type="SMR" id="A0A1D6P7V0"/>
<feature type="domain" description="Transthyretin/hydroxyisourate hydrolase" evidence="10">
    <location>
        <begin position="223"/>
        <end position="341"/>
    </location>
</feature>
<dbReference type="PANTHER" id="PTHR43466:SF1">
    <property type="entry name" value="2-OXO-4-HYDROXY-4-CARBOXY-5-UREIDOIMIDAZOLINE DECARBOXYLASE-RELATED"/>
    <property type="match status" value="1"/>
</dbReference>
<organism evidence="12">
    <name type="scientific">Zea mays</name>
    <name type="common">Maize</name>
    <dbReference type="NCBI Taxonomy" id="4577"/>
    <lineage>
        <taxon>Eukaryota</taxon>
        <taxon>Viridiplantae</taxon>
        <taxon>Streptophyta</taxon>
        <taxon>Embryophyta</taxon>
        <taxon>Tracheophyta</taxon>
        <taxon>Spermatophyta</taxon>
        <taxon>Magnoliopsida</taxon>
        <taxon>Liliopsida</taxon>
        <taxon>Poales</taxon>
        <taxon>Poaceae</taxon>
        <taxon>PACMAD clade</taxon>
        <taxon>Panicoideae</taxon>
        <taxon>Andropogonodae</taxon>
        <taxon>Andropogoneae</taxon>
        <taxon>Tripsacinae</taxon>
        <taxon>Zea</taxon>
    </lineage>
</organism>
<dbReference type="Pfam" id="PF09349">
    <property type="entry name" value="OHCU_decarbox"/>
    <property type="match status" value="1"/>
</dbReference>
<protein>
    <submittedName>
        <fullName evidence="12">5-hydroxyisourate hydrolase</fullName>
    </submittedName>
</protein>
<evidence type="ECO:0000256" key="3">
    <source>
        <dbReference type="ARBA" id="ARBA00004754"/>
    </source>
</evidence>
<dbReference type="IntAct" id="A0A1D6P7V0">
    <property type="interactions" value="4"/>
</dbReference>
<dbReference type="InterPro" id="IPR014306">
    <property type="entry name" value="Hydroxyisourate_hydrolase"/>
</dbReference>
<dbReference type="STRING" id="4577.A0A1D6P7V0"/>
<accession>A0A1D6P7V0</accession>
<sequence>MAAPLPLSAEDMLRVNGSRRFAAAMAAASPFASLADALLAARRIWLDEVDVNGWLEAFAAHPAIGTTSPSVSKSVKCIALSTSTQFVRLIFSCRFAVVDRASLGSLWLWSKEEQSAALSTATDSTAQELAEWNARYREKFGFVFMICASGRTAAEVLAELKRRYTNRPIVELEAAAQEELKITELRLTKLFSLEPTVPSTTIEGPTVQSDKAAGSSNRSRPPITTHVLDIARGSPASGIEVHLEMWKDCSAPPSFNNKDFSGWETLGYSVTNNDGRSGQLMDIVDNIAPGFYRISFNTGKYAPAGFFPYVSIIFEIKENQAAEHFHVPLLHSPFSFTTYRGS</sequence>
<dbReference type="InterPro" id="IPR023416">
    <property type="entry name" value="Transthyretin/HIU_hydrolase_d"/>
</dbReference>
<feature type="binding site" evidence="8">
    <location>
        <position position="276"/>
    </location>
    <ligand>
        <name>substrate</name>
    </ligand>
</feature>
<dbReference type="SUPFAM" id="SSF49472">
    <property type="entry name" value="Transthyretin (synonym: prealbumin)"/>
    <property type="match status" value="1"/>
</dbReference>
<proteinExistence type="predicted"/>
<evidence type="ECO:0000256" key="9">
    <source>
        <dbReference type="SAM" id="MobiDB-lite"/>
    </source>
</evidence>
<evidence type="ECO:0000259" key="11">
    <source>
        <dbReference type="Pfam" id="PF09349"/>
    </source>
</evidence>
<evidence type="ECO:0000256" key="7">
    <source>
        <dbReference type="ARBA" id="ARBA00023239"/>
    </source>
</evidence>
<dbReference type="Gene3D" id="1.10.3330.10">
    <property type="entry name" value="Oxo-4-hydroxy-4-carboxy-5-ureidoimidazoline decarboxylase"/>
    <property type="match status" value="1"/>
</dbReference>
<dbReference type="GO" id="GO:0006144">
    <property type="term" value="P:purine nucleobase metabolic process"/>
    <property type="evidence" value="ECO:0007669"/>
    <property type="project" value="UniProtKB-KW"/>
</dbReference>
<evidence type="ECO:0000256" key="2">
    <source>
        <dbReference type="ARBA" id="ARBA00001163"/>
    </source>
</evidence>
<evidence type="ECO:0000256" key="5">
    <source>
        <dbReference type="ARBA" id="ARBA00022793"/>
    </source>
</evidence>